<accession>A0A4R2KLD6</accession>
<comment type="caution">
    <text evidence="1">The sequence shown here is derived from an EMBL/GenBank/DDBJ whole genome shotgun (WGS) entry which is preliminary data.</text>
</comment>
<protein>
    <submittedName>
        <fullName evidence="1">Uncharacterized protein</fullName>
    </submittedName>
</protein>
<organism evidence="1 2">
    <name type="scientific">Rhodovulum euryhalinum</name>
    <dbReference type="NCBI Taxonomy" id="35805"/>
    <lineage>
        <taxon>Bacteria</taxon>
        <taxon>Pseudomonadati</taxon>
        <taxon>Pseudomonadota</taxon>
        <taxon>Alphaproteobacteria</taxon>
        <taxon>Rhodobacterales</taxon>
        <taxon>Paracoccaceae</taxon>
        <taxon>Rhodovulum</taxon>
    </lineage>
</organism>
<reference evidence="1 2" key="1">
    <citation type="submission" date="2019-03" db="EMBL/GenBank/DDBJ databases">
        <title>Genomic Encyclopedia of Type Strains, Phase IV (KMG-IV): sequencing the most valuable type-strain genomes for metagenomic binning, comparative biology and taxonomic classification.</title>
        <authorList>
            <person name="Goeker M."/>
        </authorList>
    </citation>
    <scope>NUCLEOTIDE SEQUENCE [LARGE SCALE GENOMIC DNA]</scope>
    <source>
        <strain evidence="1 2">DSM 4868</strain>
    </source>
</reference>
<sequence>MRTIHPSLFNRLMRLPAGIRTDLLEFVGATPVADDQLERMLRDVDRVLENQRGMAGAELLA</sequence>
<keyword evidence="2" id="KW-1185">Reference proteome</keyword>
<proteinExistence type="predicted"/>
<evidence type="ECO:0000313" key="2">
    <source>
        <dbReference type="Proteomes" id="UP000295142"/>
    </source>
</evidence>
<dbReference type="AlphaFoldDB" id="A0A4R2KLD6"/>
<dbReference type="EMBL" id="SLWW01000006">
    <property type="protein sequence ID" value="TCO71519.1"/>
    <property type="molecule type" value="Genomic_DNA"/>
</dbReference>
<gene>
    <name evidence="1" type="ORF">EV655_10610</name>
</gene>
<name>A0A4R2KLD6_9RHOB</name>
<evidence type="ECO:0000313" key="1">
    <source>
        <dbReference type="EMBL" id="TCO71519.1"/>
    </source>
</evidence>
<dbReference type="Proteomes" id="UP000295142">
    <property type="component" value="Unassembled WGS sequence"/>
</dbReference>